<protein>
    <recommendedName>
        <fullName evidence="3">DUF4352 domain-containing protein</fullName>
    </recommendedName>
</protein>
<dbReference type="EMBL" id="MH431930">
    <property type="protein sequence ID" value="AXF39443.1"/>
    <property type="molecule type" value="Genomic_DNA"/>
</dbReference>
<sequence length="198" mass="21756">MGVEKRMKIFKKWWFWLIIVLLVGGALASNAQKSKQTSVSQEQSAGKSTEKKDEKAEKQAKVSKIGEPTTVGKFEVTVNGIKENKTIGENEYMQKKTENQFLIVDVSVKNLDKDSRTVDTSMFKIIDGKGSEYSPLSDGDLYVNSSDNQMFLSKINPNIAKKSNVAFEIPEGVTGLKLQVESGLGLKAGESATIDLGK</sequence>
<organism evidence="4 5">
    <name type="scientific">Paenibacillus phage Wanderer</name>
    <dbReference type="NCBI Taxonomy" id="2249779"/>
    <lineage>
        <taxon>Viruses</taxon>
        <taxon>Duplodnaviria</taxon>
        <taxon>Heunggongvirae</taxon>
        <taxon>Uroviricota</taxon>
        <taxon>Caudoviricetes</taxon>
        <taxon>Gochnauervirinae</taxon>
        <taxon>Wanderervirus</taxon>
        <taxon>Wanderervirus wanderer</taxon>
    </lineage>
</organism>
<feature type="compositionally biased region" description="Basic and acidic residues" evidence="2">
    <location>
        <begin position="48"/>
        <end position="60"/>
    </location>
</feature>
<reference evidence="5" key="1">
    <citation type="submission" date="2018-06" db="EMBL/GenBank/DDBJ databases">
        <authorList>
            <person name="Merrill B.D."/>
            <person name="Payne A.M."/>
            <person name="Hilton J.A."/>
            <person name="Ward A.T."/>
            <person name="Fajardo C.P."/>
            <person name="Velez K."/>
            <person name="Hope S."/>
            <person name="Tsourkas P.K."/>
        </authorList>
    </citation>
    <scope>NUCLEOTIDE SEQUENCE [LARGE SCALE GENOMIC DNA]</scope>
</reference>
<dbReference type="Pfam" id="PF11611">
    <property type="entry name" value="DUF4352"/>
    <property type="match status" value="1"/>
</dbReference>
<dbReference type="InterPro" id="IPR029050">
    <property type="entry name" value="Immunoprotect_excell_Ig-like"/>
</dbReference>
<keyword evidence="5" id="KW-1185">Reference proteome</keyword>
<evidence type="ECO:0000256" key="2">
    <source>
        <dbReference type="SAM" id="MobiDB-lite"/>
    </source>
</evidence>
<feature type="compositionally biased region" description="Polar residues" evidence="2">
    <location>
        <begin position="33"/>
        <end position="47"/>
    </location>
</feature>
<proteinExistence type="predicted"/>
<name>A0A345ARI9_9CAUD</name>
<gene>
    <name evidence="4" type="ORF">WANDERER_26</name>
</gene>
<feature type="domain" description="DUF4352" evidence="3">
    <location>
        <begin position="63"/>
        <end position="184"/>
    </location>
</feature>
<evidence type="ECO:0000259" key="3">
    <source>
        <dbReference type="Pfam" id="PF11611"/>
    </source>
</evidence>
<evidence type="ECO:0000256" key="1">
    <source>
        <dbReference type="ARBA" id="ARBA00022729"/>
    </source>
</evidence>
<evidence type="ECO:0000313" key="4">
    <source>
        <dbReference type="EMBL" id="AXF39443.1"/>
    </source>
</evidence>
<evidence type="ECO:0000313" key="5">
    <source>
        <dbReference type="Proteomes" id="UP000255890"/>
    </source>
</evidence>
<dbReference type="Proteomes" id="UP000255890">
    <property type="component" value="Segment"/>
</dbReference>
<keyword evidence="1" id="KW-0732">Signal</keyword>
<feature type="region of interest" description="Disordered" evidence="2">
    <location>
        <begin position="33"/>
        <end position="63"/>
    </location>
</feature>
<dbReference type="InterPro" id="IPR029051">
    <property type="entry name" value="DUF4352"/>
</dbReference>
<accession>A0A345ARI9</accession>
<dbReference type="Gene3D" id="2.60.40.1240">
    <property type="match status" value="1"/>
</dbReference>